<evidence type="ECO:0000259" key="2">
    <source>
        <dbReference type="Pfam" id="PF12697"/>
    </source>
</evidence>
<evidence type="ECO:0000313" key="3">
    <source>
        <dbReference type="EMBL" id="PRY67234.1"/>
    </source>
</evidence>
<dbReference type="PANTHER" id="PTHR43194">
    <property type="entry name" value="HYDROLASE ALPHA/BETA FOLD FAMILY"/>
    <property type="match status" value="1"/>
</dbReference>
<name>A0A2T0VAQ3_9MICO</name>
<dbReference type="InterPro" id="IPR050228">
    <property type="entry name" value="Carboxylesterase_BioH"/>
</dbReference>
<dbReference type="Pfam" id="PF12697">
    <property type="entry name" value="Abhydrolase_6"/>
    <property type="match status" value="1"/>
</dbReference>
<dbReference type="PANTHER" id="PTHR43194:SF2">
    <property type="entry name" value="PEROXISOMAL MEMBRANE PROTEIN LPX1"/>
    <property type="match status" value="1"/>
</dbReference>
<comment type="caution">
    <text evidence="3">The sequence shown here is derived from an EMBL/GenBank/DDBJ whole genome shotgun (WGS) entry which is preliminary data.</text>
</comment>
<evidence type="ECO:0000313" key="4">
    <source>
        <dbReference type="Proteomes" id="UP000237983"/>
    </source>
</evidence>
<dbReference type="InterPro" id="IPR029058">
    <property type="entry name" value="AB_hydrolase_fold"/>
</dbReference>
<evidence type="ECO:0000256" key="1">
    <source>
        <dbReference type="SAM" id="MobiDB-lite"/>
    </source>
</evidence>
<feature type="domain" description="AB hydrolase-1" evidence="2">
    <location>
        <begin position="26"/>
        <end position="289"/>
    </location>
</feature>
<protein>
    <submittedName>
        <fullName evidence="3">Pimeloyl-ACP methyl ester carboxylesterase</fullName>
    </submittedName>
</protein>
<dbReference type="Gene3D" id="3.40.50.1820">
    <property type="entry name" value="alpha/beta hydrolase"/>
    <property type="match status" value="1"/>
</dbReference>
<gene>
    <name evidence="3" type="ORF">B0I08_107130</name>
</gene>
<sequence length="301" mass="31527">MCMTEFVTSSAGDRVAYDKTGMGPALIFVAGAMQHRASDPLTTATAEAVAAQSVTAIVYDRLGRGESQVDDATHQSSDQSRAHSSDHSGDDSRDHSSDHSSDHSLDLPRELAAITALLEVAGGSAVLCGHSSGCSIALAAAATGLPVNGLVLWEAPLAPQGSGGREWAEEVERRVDAGDLEGALLHYMKDMPPEWLEGARSAPFFPALVAQAPSLLADAQSLAWAESAPHGELFASIRVPVEVMYGEQTLPIMEQAAESIVNAIPGAVQKRMPGANHSWEAEPMAQELAAFVHVSAVRPSA</sequence>
<dbReference type="EMBL" id="PVTL01000007">
    <property type="protein sequence ID" value="PRY67234.1"/>
    <property type="molecule type" value="Genomic_DNA"/>
</dbReference>
<organism evidence="3 4">
    <name type="scientific">Glaciihabitans tibetensis</name>
    <dbReference type="NCBI Taxonomy" id="1266600"/>
    <lineage>
        <taxon>Bacteria</taxon>
        <taxon>Bacillati</taxon>
        <taxon>Actinomycetota</taxon>
        <taxon>Actinomycetes</taxon>
        <taxon>Micrococcales</taxon>
        <taxon>Microbacteriaceae</taxon>
        <taxon>Glaciihabitans</taxon>
    </lineage>
</organism>
<accession>A0A2T0VAQ3</accession>
<dbReference type="SUPFAM" id="SSF53474">
    <property type="entry name" value="alpha/beta-Hydrolases"/>
    <property type="match status" value="1"/>
</dbReference>
<dbReference type="GO" id="GO:0003824">
    <property type="term" value="F:catalytic activity"/>
    <property type="evidence" value="ECO:0007669"/>
    <property type="project" value="UniProtKB-ARBA"/>
</dbReference>
<reference evidence="3 4" key="1">
    <citation type="submission" date="2018-03" db="EMBL/GenBank/DDBJ databases">
        <title>Genomic Encyclopedia of Type Strains, Phase III (KMG-III): the genomes of soil and plant-associated and newly described type strains.</title>
        <authorList>
            <person name="Whitman W."/>
        </authorList>
    </citation>
    <scope>NUCLEOTIDE SEQUENCE [LARGE SCALE GENOMIC DNA]</scope>
    <source>
        <strain evidence="3 4">CGMCC 1.12484</strain>
    </source>
</reference>
<dbReference type="InterPro" id="IPR000073">
    <property type="entry name" value="AB_hydrolase_1"/>
</dbReference>
<feature type="region of interest" description="Disordered" evidence="1">
    <location>
        <begin position="67"/>
        <end position="105"/>
    </location>
</feature>
<dbReference type="Proteomes" id="UP000237983">
    <property type="component" value="Unassembled WGS sequence"/>
</dbReference>
<proteinExistence type="predicted"/>
<keyword evidence="4" id="KW-1185">Reference proteome</keyword>
<feature type="compositionally biased region" description="Basic and acidic residues" evidence="1">
    <location>
        <begin position="80"/>
        <end position="105"/>
    </location>
</feature>
<dbReference type="AlphaFoldDB" id="A0A2T0VAQ3"/>